<dbReference type="Pfam" id="PF00057">
    <property type="entry name" value="Ldl_recept_a"/>
    <property type="match status" value="1"/>
</dbReference>
<keyword evidence="4 10" id="KW-1133">Transmembrane helix</keyword>
<dbReference type="InterPro" id="IPR002172">
    <property type="entry name" value="LDrepeatLR_classA_rpt"/>
</dbReference>
<name>A0A3S3P7B6_9ACAR</name>
<evidence type="ECO:0000256" key="8">
    <source>
        <dbReference type="ARBA" id="ARBA00023180"/>
    </source>
</evidence>
<dbReference type="InterPro" id="IPR011042">
    <property type="entry name" value="6-blade_b-propeller_TolB-like"/>
</dbReference>
<dbReference type="OrthoDB" id="2019384at2759"/>
<keyword evidence="2 10" id="KW-0812">Transmembrane</keyword>
<organism evidence="11 12">
    <name type="scientific">Dinothrombium tinctorium</name>
    <dbReference type="NCBI Taxonomy" id="1965070"/>
    <lineage>
        <taxon>Eukaryota</taxon>
        <taxon>Metazoa</taxon>
        <taxon>Ecdysozoa</taxon>
        <taxon>Arthropoda</taxon>
        <taxon>Chelicerata</taxon>
        <taxon>Arachnida</taxon>
        <taxon>Acari</taxon>
        <taxon>Acariformes</taxon>
        <taxon>Trombidiformes</taxon>
        <taxon>Prostigmata</taxon>
        <taxon>Anystina</taxon>
        <taxon>Parasitengona</taxon>
        <taxon>Trombidioidea</taxon>
        <taxon>Trombidiidae</taxon>
        <taxon>Dinothrombium</taxon>
    </lineage>
</organism>
<keyword evidence="6 9" id="KW-1015">Disulfide bond</keyword>
<dbReference type="EMBL" id="NCKU01000228">
    <property type="protein sequence ID" value="RWS16458.1"/>
    <property type="molecule type" value="Genomic_DNA"/>
</dbReference>
<evidence type="ECO:0000256" key="2">
    <source>
        <dbReference type="ARBA" id="ARBA00022692"/>
    </source>
</evidence>
<evidence type="ECO:0000256" key="3">
    <source>
        <dbReference type="ARBA" id="ARBA00022737"/>
    </source>
</evidence>
<feature type="disulfide bond" evidence="9">
    <location>
        <begin position="52"/>
        <end position="67"/>
    </location>
</feature>
<dbReference type="SMART" id="SM00192">
    <property type="entry name" value="LDLa"/>
    <property type="match status" value="1"/>
</dbReference>
<evidence type="ECO:0000256" key="4">
    <source>
        <dbReference type="ARBA" id="ARBA00022989"/>
    </source>
</evidence>
<dbReference type="AlphaFoldDB" id="A0A3S3P7B6"/>
<dbReference type="Gene3D" id="4.10.400.10">
    <property type="entry name" value="Low-density Lipoprotein Receptor"/>
    <property type="match status" value="1"/>
</dbReference>
<evidence type="ECO:0000256" key="6">
    <source>
        <dbReference type="ARBA" id="ARBA00023157"/>
    </source>
</evidence>
<dbReference type="Proteomes" id="UP000285301">
    <property type="component" value="Unassembled WGS sequence"/>
</dbReference>
<dbReference type="PROSITE" id="PS50068">
    <property type="entry name" value="LDLRA_2"/>
    <property type="match status" value="1"/>
</dbReference>
<keyword evidence="12" id="KW-1185">Reference proteome</keyword>
<dbReference type="SUPFAM" id="SSF50969">
    <property type="entry name" value="YVTN repeat-like/Quinoprotein amine dehydrogenase"/>
    <property type="match status" value="1"/>
</dbReference>
<comment type="subcellular location">
    <subcellularLocation>
        <location evidence="1">Membrane</location>
        <topology evidence="1">Single-pass membrane protein</topology>
    </subcellularLocation>
</comment>
<dbReference type="PANTHER" id="PTHR22722">
    <property type="entry name" value="LOW-DENSITY LIPOPROTEIN RECEPTOR-RELATED PROTEIN 2-RELATED"/>
    <property type="match status" value="1"/>
</dbReference>
<comment type="caution">
    <text evidence="9">Lacks conserved residue(s) required for the propagation of feature annotation.</text>
</comment>
<keyword evidence="5 10" id="KW-0472">Membrane</keyword>
<dbReference type="GO" id="GO:0043235">
    <property type="term" value="C:receptor complex"/>
    <property type="evidence" value="ECO:0007669"/>
    <property type="project" value="TreeGrafter"/>
</dbReference>
<dbReference type="GO" id="GO:0005886">
    <property type="term" value="C:plasma membrane"/>
    <property type="evidence" value="ECO:0007669"/>
    <property type="project" value="TreeGrafter"/>
</dbReference>
<evidence type="ECO:0000313" key="12">
    <source>
        <dbReference type="Proteomes" id="UP000285301"/>
    </source>
</evidence>
<evidence type="ECO:0000256" key="7">
    <source>
        <dbReference type="ARBA" id="ARBA00023170"/>
    </source>
</evidence>
<dbReference type="SUPFAM" id="SSF57424">
    <property type="entry name" value="LDL receptor-like module"/>
    <property type="match status" value="1"/>
</dbReference>
<evidence type="ECO:0000256" key="1">
    <source>
        <dbReference type="ARBA" id="ARBA00004167"/>
    </source>
</evidence>
<dbReference type="InterPro" id="IPR023415">
    <property type="entry name" value="LDLR_class-A_CS"/>
</dbReference>
<dbReference type="CDD" id="cd00112">
    <property type="entry name" value="LDLa"/>
    <property type="match status" value="1"/>
</dbReference>
<keyword evidence="8" id="KW-0325">Glycoprotein</keyword>
<sequence>MSNECHRQLSQWGRLRQHKIAPPLITAAGIICSNDQFKCRLKHECVHLSLVCDGKYDCSDFSDEFDCGNQVNVAHREYSTNESKDSNIIMIYSTGLSLKLGYLQSDDKTLTKLSSYDKADDVSFPFKWIKAIDYYDYRLIQNQTSIKLIWIDVDYKQRNSTLFTANLNTSSLQLSSIRKLLPNLDFGPNVRGFTVDKQSKMLYITATQEGLLERVDIETGERKVLINNLNQPCDMCFDRLTRNLFLIENNTYIVKYSINENQMDIFYQSESGAIKSLVCDDSAAFLYWLNADGTIFRRSYFNKPTETVASIQMLPSYKYDKHLNLYAMQLLKNGNRYEFYISDYKQQLILLISVFYKKNRFEVDRDSRTIVQVDHPNIYDFELIRVPLHLSNTSNSPLSSEGIKKFANNQTTNNEESQFFNESALNLSVKVNSKHSKAENTMHFTFSAFYIAMCLILLVILVTVLIYFVYKIQKAKNNSNLEPIRTIAKPRRVINRKKEFNHKNEDRDAIVSIEDLGGFSNAIYDHTHRPRQLPCDSCDYKEECTDK</sequence>
<evidence type="ECO:0000313" key="11">
    <source>
        <dbReference type="EMBL" id="RWS16458.1"/>
    </source>
</evidence>
<evidence type="ECO:0000256" key="10">
    <source>
        <dbReference type="SAM" id="Phobius"/>
    </source>
</evidence>
<proteinExistence type="predicted"/>
<protein>
    <submittedName>
        <fullName evidence="11">Uncharacterized protein</fullName>
    </submittedName>
</protein>
<dbReference type="InterPro" id="IPR011044">
    <property type="entry name" value="Quino_amine_DH_bsu"/>
</dbReference>
<dbReference type="InterPro" id="IPR036055">
    <property type="entry name" value="LDL_receptor-like_sf"/>
</dbReference>
<feature type="non-terminal residue" evidence="11">
    <location>
        <position position="547"/>
    </location>
</feature>
<dbReference type="InterPro" id="IPR051221">
    <property type="entry name" value="LDLR-related"/>
</dbReference>
<feature type="transmembrane region" description="Helical" evidence="10">
    <location>
        <begin position="448"/>
        <end position="470"/>
    </location>
</feature>
<keyword evidence="7" id="KW-0675">Receptor</keyword>
<reference evidence="11 12" key="1">
    <citation type="journal article" date="2018" name="Gigascience">
        <title>Genomes of trombidid mites reveal novel predicted allergens and laterally-transferred genes associated with secondary metabolism.</title>
        <authorList>
            <person name="Dong X."/>
            <person name="Chaisiri K."/>
            <person name="Xia D."/>
            <person name="Armstrong S.D."/>
            <person name="Fang Y."/>
            <person name="Donnelly M.J."/>
            <person name="Kadowaki T."/>
            <person name="McGarry J.W."/>
            <person name="Darby A.C."/>
            <person name="Makepeace B.L."/>
        </authorList>
    </citation>
    <scope>NUCLEOTIDE SEQUENCE [LARGE SCALE GENOMIC DNA]</scope>
    <source>
        <strain evidence="11">UoL-WK</strain>
    </source>
</reference>
<dbReference type="Gene3D" id="2.120.10.30">
    <property type="entry name" value="TolB, C-terminal domain"/>
    <property type="match status" value="1"/>
</dbReference>
<evidence type="ECO:0000256" key="9">
    <source>
        <dbReference type="PROSITE-ProRule" id="PRU00124"/>
    </source>
</evidence>
<gene>
    <name evidence="11" type="ORF">B4U79_10684</name>
</gene>
<accession>A0A3S3P7B6</accession>
<dbReference type="PROSITE" id="PS01209">
    <property type="entry name" value="LDLRA_1"/>
    <property type="match status" value="1"/>
</dbReference>
<evidence type="ECO:0000256" key="5">
    <source>
        <dbReference type="ARBA" id="ARBA00023136"/>
    </source>
</evidence>
<keyword evidence="3" id="KW-0677">Repeat</keyword>
<comment type="caution">
    <text evidence="11">The sequence shown here is derived from an EMBL/GenBank/DDBJ whole genome shotgun (WGS) entry which is preliminary data.</text>
</comment>